<sequence>MKVYNITESGQWRRQDNVLLNVKLLRSSNAREAESKRDAIILSEPWPRWNFMRLTLFYSERLVRNPETRHRKPAPDDRRSRGISRYEAAGEEKWHSRRKKIQQLRARAFILRDEINE</sequence>
<keyword evidence="3" id="KW-1185">Reference proteome</keyword>
<gene>
    <name evidence="2" type="ORF">EVAR_103232_1</name>
</gene>
<feature type="region of interest" description="Disordered" evidence="1">
    <location>
        <begin position="67"/>
        <end position="93"/>
    </location>
</feature>
<reference evidence="2 3" key="1">
    <citation type="journal article" date="2019" name="Commun. Biol.">
        <title>The bagworm genome reveals a unique fibroin gene that provides high tensile strength.</title>
        <authorList>
            <person name="Kono N."/>
            <person name="Nakamura H."/>
            <person name="Ohtoshi R."/>
            <person name="Tomita M."/>
            <person name="Numata K."/>
            <person name="Arakawa K."/>
        </authorList>
    </citation>
    <scope>NUCLEOTIDE SEQUENCE [LARGE SCALE GENOMIC DNA]</scope>
</reference>
<evidence type="ECO:0000313" key="2">
    <source>
        <dbReference type="EMBL" id="GBP59276.1"/>
    </source>
</evidence>
<name>A0A4C1X640_EUMVA</name>
<proteinExistence type="predicted"/>
<evidence type="ECO:0000256" key="1">
    <source>
        <dbReference type="SAM" id="MobiDB-lite"/>
    </source>
</evidence>
<dbReference type="AlphaFoldDB" id="A0A4C1X640"/>
<accession>A0A4C1X640</accession>
<feature type="compositionally biased region" description="Basic and acidic residues" evidence="1">
    <location>
        <begin position="67"/>
        <end position="80"/>
    </location>
</feature>
<organism evidence="2 3">
    <name type="scientific">Eumeta variegata</name>
    <name type="common">Bagworm moth</name>
    <name type="synonym">Eumeta japonica</name>
    <dbReference type="NCBI Taxonomy" id="151549"/>
    <lineage>
        <taxon>Eukaryota</taxon>
        <taxon>Metazoa</taxon>
        <taxon>Ecdysozoa</taxon>
        <taxon>Arthropoda</taxon>
        <taxon>Hexapoda</taxon>
        <taxon>Insecta</taxon>
        <taxon>Pterygota</taxon>
        <taxon>Neoptera</taxon>
        <taxon>Endopterygota</taxon>
        <taxon>Lepidoptera</taxon>
        <taxon>Glossata</taxon>
        <taxon>Ditrysia</taxon>
        <taxon>Tineoidea</taxon>
        <taxon>Psychidae</taxon>
        <taxon>Oiketicinae</taxon>
        <taxon>Eumeta</taxon>
    </lineage>
</organism>
<evidence type="ECO:0000313" key="3">
    <source>
        <dbReference type="Proteomes" id="UP000299102"/>
    </source>
</evidence>
<comment type="caution">
    <text evidence="2">The sequence shown here is derived from an EMBL/GenBank/DDBJ whole genome shotgun (WGS) entry which is preliminary data.</text>
</comment>
<dbReference type="Proteomes" id="UP000299102">
    <property type="component" value="Unassembled WGS sequence"/>
</dbReference>
<dbReference type="EMBL" id="BGZK01000757">
    <property type="protein sequence ID" value="GBP59276.1"/>
    <property type="molecule type" value="Genomic_DNA"/>
</dbReference>
<protein>
    <submittedName>
        <fullName evidence="2">Uncharacterized protein</fullName>
    </submittedName>
</protein>